<evidence type="ECO:0000313" key="7">
    <source>
        <dbReference type="Proteomes" id="UP001154078"/>
    </source>
</evidence>
<dbReference type="SMART" id="SM00249">
    <property type="entry name" value="PHD"/>
    <property type="match status" value="1"/>
</dbReference>
<dbReference type="InterPro" id="IPR001965">
    <property type="entry name" value="Znf_PHD"/>
</dbReference>
<sequence length="581" mass="65135">MAGDEDESSERSCKKCNSAVNNDNSVMCSGECKSYFHSDCVQLKKSVLNVLNSVKSVKWFCESCVLLVSVADSLEDKLTRMLDNKLKSALESFEDKITSIFLNTTNVQKSVIENQIAAKNPTALFATAVKQNINSENSSVNVNNASISKSNKVFKNSLVIKSKVKNSDELYTSLKSLVKPSDLPVPVNSIVKKSSGVIINCESAESVSELQKKLGEVLPDDFEMSSSSNVNPKLIAYNISKDDNMENNDEFAKLIIKQNNINTNVNDFMFKIVRKINYKQGCKTVARSGHTCVKCGIVTHFACSKRAKYCCGLLLNAEEDAEVEEVSTENYKLLKLLVSELRQNNKLLLENNKLLYEKIDYLKIKLSEKEKSEVREPKKTYSNAINAGTKTSEPCGGKTGTSKSSVKENEIEVRNNENKSTNSNQKTQVLQSYQQHKMNEIINLANAEGNQHNYKIKQKIKIGTAETSHGTSFTGRLNTDKKAWLFISRVKDSVSDDDIKKHISSKTKCNESDIVVKCINTKYEKKDSKCFQVGVNFALKDQLYETNFWPVGVAFRRYRINFLDNQTKQSPPKVNQAEVSQ</sequence>
<dbReference type="SUPFAM" id="SSF57903">
    <property type="entry name" value="FYVE/PHD zinc finger"/>
    <property type="match status" value="1"/>
</dbReference>
<accession>A0A9P0B0M1</accession>
<dbReference type="Pfam" id="PF00628">
    <property type="entry name" value="PHD"/>
    <property type="match status" value="1"/>
</dbReference>
<evidence type="ECO:0000313" key="6">
    <source>
        <dbReference type="EMBL" id="CAH0553842.1"/>
    </source>
</evidence>
<evidence type="ECO:0000256" key="1">
    <source>
        <dbReference type="ARBA" id="ARBA00022723"/>
    </source>
</evidence>
<protein>
    <recommendedName>
        <fullName evidence="5">Zinc finger PHD-type domain-containing protein</fullName>
    </recommendedName>
</protein>
<dbReference type="OrthoDB" id="6775559at2759"/>
<keyword evidence="3" id="KW-0862">Zinc</keyword>
<keyword evidence="1" id="KW-0479">Metal-binding</keyword>
<reference evidence="6" key="1">
    <citation type="submission" date="2021-12" db="EMBL/GenBank/DDBJ databases">
        <authorList>
            <person name="King R."/>
        </authorList>
    </citation>
    <scope>NUCLEOTIDE SEQUENCE</scope>
</reference>
<keyword evidence="2" id="KW-0863">Zinc-finger</keyword>
<dbReference type="EMBL" id="OV121134">
    <property type="protein sequence ID" value="CAH0553842.1"/>
    <property type="molecule type" value="Genomic_DNA"/>
</dbReference>
<dbReference type="Proteomes" id="UP001154078">
    <property type="component" value="Chromosome 3"/>
</dbReference>
<evidence type="ECO:0000256" key="3">
    <source>
        <dbReference type="ARBA" id="ARBA00022833"/>
    </source>
</evidence>
<dbReference type="InterPro" id="IPR013083">
    <property type="entry name" value="Znf_RING/FYVE/PHD"/>
</dbReference>
<dbReference type="Gene3D" id="3.30.40.10">
    <property type="entry name" value="Zinc/RING finger domain, C3HC4 (zinc finger)"/>
    <property type="match status" value="1"/>
</dbReference>
<dbReference type="InterPro" id="IPR011011">
    <property type="entry name" value="Znf_FYVE_PHD"/>
</dbReference>
<evidence type="ECO:0000256" key="2">
    <source>
        <dbReference type="ARBA" id="ARBA00022771"/>
    </source>
</evidence>
<dbReference type="GO" id="GO:0008270">
    <property type="term" value="F:zinc ion binding"/>
    <property type="evidence" value="ECO:0007669"/>
    <property type="project" value="UniProtKB-KW"/>
</dbReference>
<evidence type="ECO:0000259" key="5">
    <source>
        <dbReference type="SMART" id="SM00249"/>
    </source>
</evidence>
<dbReference type="AlphaFoldDB" id="A0A9P0B0M1"/>
<organism evidence="6 7">
    <name type="scientific">Brassicogethes aeneus</name>
    <name type="common">Rape pollen beetle</name>
    <name type="synonym">Meligethes aeneus</name>
    <dbReference type="NCBI Taxonomy" id="1431903"/>
    <lineage>
        <taxon>Eukaryota</taxon>
        <taxon>Metazoa</taxon>
        <taxon>Ecdysozoa</taxon>
        <taxon>Arthropoda</taxon>
        <taxon>Hexapoda</taxon>
        <taxon>Insecta</taxon>
        <taxon>Pterygota</taxon>
        <taxon>Neoptera</taxon>
        <taxon>Endopterygota</taxon>
        <taxon>Coleoptera</taxon>
        <taxon>Polyphaga</taxon>
        <taxon>Cucujiformia</taxon>
        <taxon>Nitidulidae</taxon>
        <taxon>Meligethinae</taxon>
        <taxon>Brassicogethes</taxon>
    </lineage>
</organism>
<name>A0A9P0B0M1_BRAAE</name>
<dbReference type="InterPro" id="IPR019786">
    <property type="entry name" value="Zinc_finger_PHD-type_CS"/>
</dbReference>
<proteinExistence type="predicted"/>
<keyword evidence="7" id="KW-1185">Reference proteome</keyword>
<evidence type="ECO:0000256" key="4">
    <source>
        <dbReference type="SAM" id="MobiDB-lite"/>
    </source>
</evidence>
<feature type="compositionally biased region" description="Polar residues" evidence="4">
    <location>
        <begin position="380"/>
        <end position="392"/>
    </location>
</feature>
<dbReference type="InterPro" id="IPR019787">
    <property type="entry name" value="Znf_PHD-finger"/>
</dbReference>
<feature type="compositionally biased region" description="Basic and acidic residues" evidence="4">
    <location>
        <begin position="405"/>
        <end position="417"/>
    </location>
</feature>
<feature type="region of interest" description="Disordered" evidence="4">
    <location>
        <begin position="372"/>
        <end position="426"/>
    </location>
</feature>
<gene>
    <name evidence="6" type="ORF">MELIAE_LOCUS5742</name>
</gene>
<feature type="domain" description="Zinc finger PHD-type" evidence="5">
    <location>
        <begin position="12"/>
        <end position="65"/>
    </location>
</feature>
<dbReference type="PROSITE" id="PS01359">
    <property type="entry name" value="ZF_PHD_1"/>
    <property type="match status" value="1"/>
</dbReference>